<dbReference type="RefSeq" id="XP_007931944.1">
    <property type="nucleotide sequence ID" value="XM_007933753.1"/>
</dbReference>
<dbReference type="AlphaFoldDB" id="M2ZEF4"/>
<sequence length="401" mass="43112">MASPSQTLIAALLDHLKSTFNWKSTSCTYVSGRLCAPHCQKKVAENTNAQMKYFLAQVVECYPHRMPDAVDSLVHLHEQTRCSSHTFGEEHKDFRLRACLSVFPIWIEIHGFLLRSDVEVREMCTALGHLGSPSYAEFDLALPDLDNEQEAGVGQAGNGQVIHHHSEATDSNRHDANPGVDFENNGKSNLMSTNDMPDGGEQPAAVPPSSVSPAWDPSFDELIVSVGPAWDLSFDELTGNVQTVSLALTQTHAQPDFPNLFGSQNDTIMGSNGMVDGSEDRAASNSTPGSDAHHSNPEASPTSVRTLDGRQHTYAGPPVCTSSVSSCSSSSTGFPSSSAGPEFRPTTPTHSSIPPTSPPSSSGSTIIVARPTKKRAFEDNDAEVSPSLASRRARKTARLWN</sequence>
<name>M2ZEF4_PSEFD</name>
<reference evidence="2 3" key="1">
    <citation type="journal article" date="2012" name="PLoS Pathog.">
        <title>Diverse lifestyles and strategies of plant pathogenesis encoded in the genomes of eighteen Dothideomycetes fungi.</title>
        <authorList>
            <person name="Ohm R.A."/>
            <person name="Feau N."/>
            <person name="Henrissat B."/>
            <person name="Schoch C.L."/>
            <person name="Horwitz B.A."/>
            <person name="Barry K.W."/>
            <person name="Condon B.J."/>
            <person name="Copeland A.C."/>
            <person name="Dhillon B."/>
            <person name="Glaser F."/>
            <person name="Hesse C.N."/>
            <person name="Kosti I."/>
            <person name="LaButti K."/>
            <person name="Lindquist E.A."/>
            <person name="Lucas S."/>
            <person name="Salamov A.A."/>
            <person name="Bradshaw R.E."/>
            <person name="Ciuffetti L."/>
            <person name="Hamelin R.C."/>
            <person name="Kema G.H.J."/>
            <person name="Lawrence C."/>
            <person name="Scott J.A."/>
            <person name="Spatafora J.W."/>
            <person name="Turgeon B.G."/>
            <person name="de Wit P.J.G.M."/>
            <person name="Zhong S."/>
            <person name="Goodwin S.B."/>
            <person name="Grigoriev I.V."/>
        </authorList>
    </citation>
    <scope>NUCLEOTIDE SEQUENCE [LARGE SCALE GENOMIC DNA]</scope>
    <source>
        <strain evidence="2 3">CIRAD86</strain>
    </source>
</reference>
<dbReference type="GeneID" id="19335878"/>
<dbReference type="KEGG" id="pfj:MYCFIDRAFT_200539"/>
<dbReference type="Proteomes" id="UP000016932">
    <property type="component" value="Unassembled WGS sequence"/>
</dbReference>
<evidence type="ECO:0000313" key="2">
    <source>
        <dbReference type="EMBL" id="EME77514.1"/>
    </source>
</evidence>
<evidence type="ECO:0000256" key="1">
    <source>
        <dbReference type="SAM" id="MobiDB-lite"/>
    </source>
</evidence>
<feature type="compositionally biased region" description="Low complexity" evidence="1">
    <location>
        <begin position="345"/>
        <end position="367"/>
    </location>
</feature>
<organism evidence="2 3">
    <name type="scientific">Pseudocercospora fijiensis (strain CIRAD86)</name>
    <name type="common">Black leaf streak disease fungus</name>
    <name type="synonym">Mycosphaerella fijiensis</name>
    <dbReference type="NCBI Taxonomy" id="383855"/>
    <lineage>
        <taxon>Eukaryota</taxon>
        <taxon>Fungi</taxon>
        <taxon>Dikarya</taxon>
        <taxon>Ascomycota</taxon>
        <taxon>Pezizomycotina</taxon>
        <taxon>Dothideomycetes</taxon>
        <taxon>Dothideomycetidae</taxon>
        <taxon>Mycosphaerellales</taxon>
        <taxon>Mycosphaerellaceae</taxon>
        <taxon>Pseudocercospora</taxon>
    </lineage>
</organism>
<dbReference type="EMBL" id="KB446565">
    <property type="protein sequence ID" value="EME77514.1"/>
    <property type="molecule type" value="Genomic_DNA"/>
</dbReference>
<feature type="compositionally biased region" description="Polar residues" evidence="1">
    <location>
        <begin position="185"/>
        <end position="195"/>
    </location>
</feature>
<feature type="compositionally biased region" description="Polar residues" evidence="1">
    <location>
        <begin position="261"/>
        <end position="270"/>
    </location>
</feature>
<protein>
    <submittedName>
        <fullName evidence="2">Uncharacterized protein</fullName>
    </submittedName>
</protein>
<evidence type="ECO:0000313" key="3">
    <source>
        <dbReference type="Proteomes" id="UP000016932"/>
    </source>
</evidence>
<proteinExistence type="predicted"/>
<dbReference type="VEuPathDB" id="FungiDB:MYCFIDRAFT_200539"/>
<dbReference type="HOGENOM" id="CLU_687221_0_0_1"/>
<feature type="compositionally biased region" description="Low complexity" evidence="1">
    <location>
        <begin position="316"/>
        <end position="338"/>
    </location>
</feature>
<gene>
    <name evidence="2" type="ORF">MYCFIDRAFT_200539</name>
</gene>
<feature type="region of interest" description="Disordered" evidence="1">
    <location>
        <begin position="257"/>
        <end position="401"/>
    </location>
</feature>
<accession>M2ZEF4</accession>
<feature type="compositionally biased region" description="Basic residues" evidence="1">
    <location>
        <begin position="391"/>
        <end position="401"/>
    </location>
</feature>
<dbReference type="OrthoDB" id="10593605at2759"/>
<keyword evidence="3" id="KW-1185">Reference proteome</keyword>
<feature type="region of interest" description="Disordered" evidence="1">
    <location>
        <begin position="168"/>
        <end position="213"/>
    </location>
</feature>
<feature type="compositionally biased region" description="Low complexity" evidence="1">
    <location>
        <begin position="203"/>
        <end position="213"/>
    </location>
</feature>